<protein>
    <submittedName>
        <fullName evidence="3">Putative Flp pilus-assembly TadE/G-like protein</fullName>
    </submittedName>
</protein>
<reference evidence="3 4" key="1">
    <citation type="submission" date="2018-11" db="EMBL/GenBank/DDBJ databases">
        <title>Sequencing the genomes of 1000 actinobacteria strains.</title>
        <authorList>
            <person name="Klenk H.-P."/>
        </authorList>
    </citation>
    <scope>NUCLEOTIDE SEQUENCE [LARGE SCALE GENOMIC DNA]</scope>
    <source>
        <strain evidence="3 4">DSM 12652</strain>
    </source>
</reference>
<dbReference type="EMBL" id="RKHO01000001">
    <property type="protein sequence ID" value="ROR91495.1"/>
    <property type="molecule type" value="Genomic_DNA"/>
</dbReference>
<organism evidence="3 4">
    <name type="scientific">Nocardioides aurantiacus</name>
    <dbReference type="NCBI Taxonomy" id="86796"/>
    <lineage>
        <taxon>Bacteria</taxon>
        <taxon>Bacillati</taxon>
        <taxon>Actinomycetota</taxon>
        <taxon>Actinomycetes</taxon>
        <taxon>Propionibacteriales</taxon>
        <taxon>Nocardioidaceae</taxon>
        <taxon>Nocardioides</taxon>
    </lineage>
</organism>
<keyword evidence="4" id="KW-1185">Reference proteome</keyword>
<evidence type="ECO:0000259" key="2">
    <source>
        <dbReference type="Pfam" id="PF13400"/>
    </source>
</evidence>
<feature type="domain" description="Putative Flp pilus-assembly TadG-like N-terminal" evidence="2">
    <location>
        <begin position="9"/>
        <end position="53"/>
    </location>
</feature>
<keyword evidence="1" id="KW-1133">Transmembrane helix</keyword>
<evidence type="ECO:0000313" key="4">
    <source>
        <dbReference type="Proteomes" id="UP000281738"/>
    </source>
</evidence>
<dbReference type="InterPro" id="IPR028087">
    <property type="entry name" value="Tad_N"/>
</dbReference>
<sequence>MSRPRDEHGSMTPLIIGFTVVVALVVAVVVDASAAYLRRQGLNATADAAALAATDGLQGEQVYTQGLGRRAEIDPQAARQYVATYLAASGASQRFPGLSHSVRTTGDTVIVSLAAPTDLPLRVPGVGEQVRITGQAASVVVVSD</sequence>
<accession>A0A3N2CVC0</accession>
<keyword evidence="1" id="KW-0812">Transmembrane</keyword>
<evidence type="ECO:0000313" key="3">
    <source>
        <dbReference type="EMBL" id="ROR91495.1"/>
    </source>
</evidence>
<evidence type="ECO:0000256" key="1">
    <source>
        <dbReference type="SAM" id="Phobius"/>
    </source>
</evidence>
<dbReference type="Pfam" id="PF13400">
    <property type="entry name" value="Tad"/>
    <property type="match status" value="1"/>
</dbReference>
<proteinExistence type="predicted"/>
<comment type="caution">
    <text evidence="3">The sequence shown here is derived from an EMBL/GenBank/DDBJ whole genome shotgun (WGS) entry which is preliminary data.</text>
</comment>
<gene>
    <name evidence="3" type="ORF">EDD33_2364</name>
</gene>
<feature type="transmembrane region" description="Helical" evidence="1">
    <location>
        <begin position="12"/>
        <end position="30"/>
    </location>
</feature>
<dbReference type="Proteomes" id="UP000281738">
    <property type="component" value="Unassembled WGS sequence"/>
</dbReference>
<dbReference type="RefSeq" id="WP_246003480.1">
    <property type="nucleotide sequence ID" value="NZ_RKHO01000001.1"/>
</dbReference>
<dbReference type="AlphaFoldDB" id="A0A3N2CVC0"/>
<keyword evidence="1" id="KW-0472">Membrane</keyword>
<name>A0A3N2CVC0_9ACTN</name>